<dbReference type="OrthoDB" id="72772at2759"/>
<comment type="similarity">
    <text evidence="1">Belongs to the ATG14 family.</text>
</comment>
<sequence length="386" mass="43744">MQNFNFQFFDLTHLPVDVTRASTATVRFWARRQDSWILLLQEFVDLKNLQFIGTLEEQHFPVNSLVFHLTDGFYSADIPGRPREPKAAQPVPTSSYNALMKLATLDNSIQDALATQQSIREQINAILETKPPDPVPQAEDRLELAKKYLALERKNVAAVKQRKKELEESIRLRRAAIRDGRAVQEKAERDVANARDKLDSSREATATTREQIRGQKRRICSDLADIFDIRPVPDGPPLSFQICGIPLPNTTFDAATSRTTGEDELSAALGYVSSLTDHLQYYLSMPLPYPITAFGSRSSIRDDISLLTDLATRYQARGREFPLFLPRGGSTAAHFRFEYAWFLLNKDIEALCASQGLRVVDIRQTLPNLKYLLYSGGARWRGRARK</sequence>
<evidence type="ECO:0000256" key="2">
    <source>
        <dbReference type="ARBA" id="ARBA00013807"/>
    </source>
</evidence>
<feature type="region of interest" description="Disordered" evidence="4">
    <location>
        <begin position="188"/>
        <end position="210"/>
    </location>
</feature>
<evidence type="ECO:0000313" key="5">
    <source>
        <dbReference type="EMBL" id="CAI4218897.1"/>
    </source>
</evidence>
<dbReference type="PANTHER" id="PTHR15157">
    <property type="entry name" value="UV RADIATION RESISTANCE-ASSOCIATED GENE PROTEIN"/>
    <property type="match status" value="1"/>
</dbReference>
<dbReference type="AlphaFoldDB" id="A0A9P1HA92"/>
<gene>
    <name evidence="5" type="ORF">PPNO1_LOCUS8469</name>
</gene>
<dbReference type="Proteomes" id="UP000838763">
    <property type="component" value="Unassembled WGS sequence"/>
</dbReference>
<accession>A0A9P1HA92</accession>
<dbReference type="GO" id="GO:0035493">
    <property type="term" value="P:SNARE complex assembly"/>
    <property type="evidence" value="ECO:0007669"/>
    <property type="project" value="TreeGrafter"/>
</dbReference>
<proteinExistence type="inferred from homology"/>
<evidence type="ECO:0000313" key="6">
    <source>
        <dbReference type="Proteomes" id="UP000838763"/>
    </source>
</evidence>
<dbReference type="GO" id="GO:0000323">
    <property type="term" value="C:lytic vacuole"/>
    <property type="evidence" value="ECO:0007669"/>
    <property type="project" value="TreeGrafter"/>
</dbReference>
<feature type="compositionally biased region" description="Basic and acidic residues" evidence="4">
    <location>
        <begin position="188"/>
        <end position="202"/>
    </location>
</feature>
<evidence type="ECO:0000256" key="4">
    <source>
        <dbReference type="SAM" id="MobiDB-lite"/>
    </source>
</evidence>
<organism evidence="5 6">
    <name type="scientific">Parascedosporium putredinis</name>
    <dbReference type="NCBI Taxonomy" id="1442378"/>
    <lineage>
        <taxon>Eukaryota</taxon>
        <taxon>Fungi</taxon>
        <taxon>Dikarya</taxon>
        <taxon>Ascomycota</taxon>
        <taxon>Pezizomycotina</taxon>
        <taxon>Sordariomycetes</taxon>
        <taxon>Hypocreomycetidae</taxon>
        <taxon>Microascales</taxon>
        <taxon>Microascaceae</taxon>
        <taxon>Parascedosporium</taxon>
    </lineage>
</organism>
<dbReference type="EMBL" id="CALLCH030000018">
    <property type="protein sequence ID" value="CAI4218897.1"/>
    <property type="molecule type" value="Genomic_DNA"/>
</dbReference>
<evidence type="ECO:0000256" key="1">
    <source>
        <dbReference type="ARBA" id="ARBA00009574"/>
    </source>
</evidence>
<dbReference type="GO" id="GO:0005768">
    <property type="term" value="C:endosome"/>
    <property type="evidence" value="ECO:0007669"/>
    <property type="project" value="TreeGrafter"/>
</dbReference>
<keyword evidence="6" id="KW-1185">Reference proteome</keyword>
<dbReference type="Pfam" id="PF10186">
    <property type="entry name" value="ATG14"/>
    <property type="match status" value="1"/>
</dbReference>
<reference evidence="5" key="1">
    <citation type="submission" date="2022-11" db="EMBL/GenBank/DDBJ databases">
        <authorList>
            <person name="Scott C."/>
            <person name="Bruce N."/>
        </authorList>
    </citation>
    <scope>NUCLEOTIDE SEQUENCE</scope>
</reference>
<protein>
    <recommendedName>
        <fullName evidence="2">Autophagy-related protein 14</fullName>
    </recommendedName>
</protein>
<comment type="caution">
    <text evidence="5">The sequence shown here is derived from an EMBL/GenBank/DDBJ whole genome shotgun (WGS) entry which is preliminary data.</text>
</comment>
<dbReference type="PANTHER" id="PTHR15157:SF5">
    <property type="entry name" value="UV RADIATION RESISTANCE-ASSOCIATED GENE PROTEIN"/>
    <property type="match status" value="1"/>
</dbReference>
<dbReference type="GO" id="GO:0000149">
    <property type="term" value="F:SNARE binding"/>
    <property type="evidence" value="ECO:0007669"/>
    <property type="project" value="TreeGrafter"/>
</dbReference>
<name>A0A9P1HA92_9PEZI</name>
<dbReference type="InterPro" id="IPR018791">
    <property type="entry name" value="UV_resistance/autophagy_Atg14"/>
</dbReference>
<keyword evidence="3" id="KW-0175">Coiled coil</keyword>
<dbReference type="GO" id="GO:0032991">
    <property type="term" value="C:protein-containing complex"/>
    <property type="evidence" value="ECO:0007669"/>
    <property type="project" value="UniProtKB-ARBA"/>
</dbReference>
<evidence type="ECO:0000256" key="3">
    <source>
        <dbReference type="ARBA" id="ARBA00023054"/>
    </source>
</evidence>